<name>A0A127Q893_9BURK</name>
<evidence type="ECO:0000256" key="6">
    <source>
        <dbReference type="ARBA" id="ARBA00022989"/>
    </source>
</evidence>
<feature type="transmembrane region" description="Helical" evidence="8">
    <location>
        <begin position="199"/>
        <end position="215"/>
    </location>
</feature>
<dbReference type="AlphaFoldDB" id="A0A127Q893"/>
<dbReference type="EMBL" id="CP013234">
    <property type="protein sequence ID" value="AMP06263.1"/>
    <property type="molecule type" value="Genomic_DNA"/>
</dbReference>
<feature type="transmembrane region" description="Helical" evidence="8">
    <location>
        <begin position="387"/>
        <end position="406"/>
    </location>
</feature>
<keyword evidence="6 8" id="KW-1133">Transmembrane helix</keyword>
<accession>A0A127Q893</accession>
<reference evidence="9 10" key="1">
    <citation type="submission" date="2015-11" db="EMBL/GenBank/DDBJ databases">
        <title>Exploring the genomic traits of fungus-feeding bacterial genus Collimonas.</title>
        <authorList>
            <person name="Song C."/>
            <person name="Schmidt R."/>
            <person name="de Jager V."/>
            <person name="Krzyzanowska D."/>
            <person name="Jongedijk E."/>
            <person name="Cankar K."/>
            <person name="Beekwilder J."/>
            <person name="van Veen A."/>
            <person name="de Boer W."/>
            <person name="van Veen J.A."/>
            <person name="Garbeva P."/>
        </authorList>
    </citation>
    <scope>NUCLEOTIDE SEQUENCE [LARGE SCALE GENOMIC DNA]</scope>
    <source>
        <strain evidence="9 10">Ter91</strain>
    </source>
</reference>
<dbReference type="STRING" id="279113.CPter91_3942"/>
<comment type="subcellular location">
    <subcellularLocation>
        <location evidence="1">Cell membrane</location>
        <topology evidence="1">Multi-pass membrane protein</topology>
    </subcellularLocation>
</comment>
<evidence type="ECO:0000256" key="7">
    <source>
        <dbReference type="ARBA" id="ARBA00023136"/>
    </source>
</evidence>
<dbReference type="PROSITE" id="PS01116">
    <property type="entry name" value="XANTH_URACIL_PERMASE"/>
    <property type="match status" value="1"/>
</dbReference>
<keyword evidence="7 8" id="KW-0472">Membrane</keyword>
<sequence length="454" mass="46965">MAGSYFPTWRLRASTADGKGQVIAADERLPWPQTFAMGVQHVVAMFGSTVLAPLLMGFDPNLAIFMSGIGTLLFFVLVGGRVPSYLGSSFSFIGLVIAVSAYGGHGLNPNLGVALGGIIACGVLYALIGVLVMAIGTRWIETLMPPVVTGAVVAVIGLNLAPIAVKGVSGNNFDAWMALGTVLCVGGVAVFARGMLQRLLILVGLMLAYVIYALLTNGAGLGKPIDFAIVANAAWFGIPHFSAPVFKADAMALLAPIAIILVAENLGHIKAVAAMTGQNLDKYMGRAFVGDGLATIVSGSVGGTGVTTYAENIGVMAVTKIYSTLVFVVAACLAIILGFSPKFGAVIQTIPGAVLGGVSIVVFGLIAVSGARIWVENKVDFSDNRNLIVAAVTLVLGAGDFTLKLGQFSLGASAPRLLVRSSCTRCCGRGKLKLDSEIVTRSEFHCPRGRSVSN</sequence>
<feature type="transmembrane region" description="Helical" evidence="8">
    <location>
        <begin position="111"/>
        <end position="135"/>
    </location>
</feature>
<organism evidence="9 10">
    <name type="scientific">Collimonas pratensis</name>
    <dbReference type="NCBI Taxonomy" id="279113"/>
    <lineage>
        <taxon>Bacteria</taxon>
        <taxon>Pseudomonadati</taxon>
        <taxon>Pseudomonadota</taxon>
        <taxon>Betaproteobacteria</taxon>
        <taxon>Burkholderiales</taxon>
        <taxon>Oxalobacteraceae</taxon>
        <taxon>Collimonas</taxon>
    </lineage>
</organism>
<evidence type="ECO:0000256" key="1">
    <source>
        <dbReference type="ARBA" id="ARBA00004651"/>
    </source>
</evidence>
<feature type="transmembrane region" description="Helical" evidence="8">
    <location>
        <begin position="352"/>
        <end position="375"/>
    </location>
</feature>
<evidence type="ECO:0000256" key="2">
    <source>
        <dbReference type="ARBA" id="ARBA00008821"/>
    </source>
</evidence>
<dbReference type="Proteomes" id="UP000074561">
    <property type="component" value="Chromosome"/>
</dbReference>
<dbReference type="GO" id="GO:0042907">
    <property type="term" value="F:xanthine transmembrane transporter activity"/>
    <property type="evidence" value="ECO:0007669"/>
    <property type="project" value="TreeGrafter"/>
</dbReference>
<protein>
    <submittedName>
        <fullName evidence="9">Putative pyrimidine permease RutG</fullName>
    </submittedName>
</protein>
<keyword evidence="4" id="KW-1003">Cell membrane</keyword>
<dbReference type="InterPro" id="IPR006043">
    <property type="entry name" value="NCS2"/>
</dbReference>
<comment type="similarity">
    <text evidence="2">Belongs to the nucleobase:cation symporter-2 (NCS2) (TC 2.A.40) family.</text>
</comment>
<proteinExistence type="inferred from homology"/>
<dbReference type="KEGG" id="cpra:CPter91_3942"/>
<gene>
    <name evidence="9" type="ORF">CPter91_3942</name>
</gene>
<feature type="transmembrane region" description="Helical" evidence="8">
    <location>
        <begin position="288"/>
        <end position="309"/>
    </location>
</feature>
<dbReference type="PATRIC" id="fig|279113.9.peg.3911"/>
<feature type="transmembrane region" description="Helical" evidence="8">
    <location>
        <begin position="62"/>
        <end position="78"/>
    </location>
</feature>
<evidence type="ECO:0000256" key="5">
    <source>
        <dbReference type="ARBA" id="ARBA00022692"/>
    </source>
</evidence>
<keyword evidence="5 8" id="KW-0812">Transmembrane</keyword>
<feature type="transmembrane region" description="Helical" evidence="8">
    <location>
        <begin position="147"/>
        <end position="169"/>
    </location>
</feature>
<feature type="transmembrane region" description="Helical" evidence="8">
    <location>
        <begin position="321"/>
        <end position="340"/>
    </location>
</feature>
<dbReference type="PANTHER" id="PTHR42810">
    <property type="entry name" value="PURINE PERMEASE C1399.01C-RELATED"/>
    <property type="match status" value="1"/>
</dbReference>
<feature type="transmembrane region" description="Helical" evidence="8">
    <location>
        <begin position="250"/>
        <end position="267"/>
    </location>
</feature>
<feature type="transmembrane region" description="Helical" evidence="8">
    <location>
        <begin position="175"/>
        <end position="192"/>
    </location>
</feature>
<keyword evidence="3" id="KW-0813">Transport</keyword>
<evidence type="ECO:0000313" key="9">
    <source>
        <dbReference type="EMBL" id="AMP06263.1"/>
    </source>
</evidence>
<dbReference type="Pfam" id="PF00860">
    <property type="entry name" value="Xan_ur_permease"/>
    <property type="match status" value="1"/>
</dbReference>
<dbReference type="GO" id="GO:0005886">
    <property type="term" value="C:plasma membrane"/>
    <property type="evidence" value="ECO:0007669"/>
    <property type="project" value="UniProtKB-SubCell"/>
</dbReference>
<feature type="transmembrane region" description="Helical" evidence="8">
    <location>
        <begin position="85"/>
        <end position="105"/>
    </location>
</feature>
<evidence type="ECO:0000256" key="3">
    <source>
        <dbReference type="ARBA" id="ARBA00022448"/>
    </source>
</evidence>
<evidence type="ECO:0000256" key="4">
    <source>
        <dbReference type="ARBA" id="ARBA00022475"/>
    </source>
</evidence>
<dbReference type="InterPro" id="IPR006042">
    <property type="entry name" value="Xan_ur_permease"/>
</dbReference>
<dbReference type="NCBIfam" id="TIGR00801">
    <property type="entry name" value="ncs2"/>
    <property type="match status" value="1"/>
</dbReference>
<evidence type="ECO:0000256" key="8">
    <source>
        <dbReference type="SAM" id="Phobius"/>
    </source>
</evidence>
<evidence type="ECO:0000313" key="10">
    <source>
        <dbReference type="Proteomes" id="UP000074561"/>
    </source>
</evidence>
<dbReference type="PANTHER" id="PTHR42810:SF4">
    <property type="entry name" value="URIC ACID TRANSPORTER UACT"/>
    <property type="match status" value="1"/>
</dbReference>